<evidence type="ECO:0008006" key="3">
    <source>
        <dbReference type="Google" id="ProtNLM"/>
    </source>
</evidence>
<proteinExistence type="predicted"/>
<reference evidence="1 2" key="1">
    <citation type="submission" date="2007-10" db="EMBL/GenBank/DDBJ databases">
        <title>Complete sequence of Desulfococcus oleovorans Hxd3.</title>
        <authorList>
            <consortium name="US DOE Joint Genome Institute"/>
            <person name="Copeland A."/>
            <person name="Lucas S."/>
            <person name="Lapidus A."/>
            <person name="Barry K."/>
            <person name="Glavina del Rio T."/>
            <person name="Dalin E."/>
            <person name="Tice H."/>
            <person name="Pitluck S."/>
            <person name="Kiss H."/>
            <person name="Brettin T."/>
            <person name="Bruce D."/>
            <person name="Detter J.C."/>
            <person name="Han C."/>
            <person name="Schmutz J."/>
            <person name="Larimer F."/>
            <person name="Land M."/>
            <person name="Hauser L."/>
            <person name="Kyrpides N."/>
            <person name="Kim E."/>
            <person name="Wawrik B."/>
            <person name="Richardson P."/>
        </authorList>
    </citation>
    <scope>NUCLEOTIDE SEQUENCE [LARGE SCALE GENOMIC DNA]</scope>
    <source>
        <strain evidence="2">DSM 6200 / JCM 39069 / Hxd3</strain>
    </source>
</reference>
<dbReference type="EMBL" id="CP000859">
    <property type="protein sequence ID" value="ABW66856.1"/>
    <property type="molecule type" value="Genomic_DNA"/>
</dbReference>
<dbReference type="Gene3D" id="3.30.700.10">
    <property type="entry name" value="Glycoprotein, Type 4 Pilin"/>
    <property type="match status" value="1"/>
</dbReference>
<dbReference type="AlphaFoldDB" id="A8ZX00"/>
<accession>A8ZX00</accession>
<dbReference type="KEGG" id="dol:Dole_1046"/>
<keyword evidence="2" id="KW-1185">Reference proteome</keyword>
<evidence type="ECO:0000313" key="2">
    <source>
        <dbReference type="Proteomes" id="UP000008561"/>
    </source>
</evidence>
<dbReference type="HOGENOM" id="CLU_1913692_0_0_7"/>
<organism evidence="1 2">
    <name type="scientific">Desulfosudis oleivorans (strain DSM 6200 / JCM 39069 / Hxd3)</name>
    <name type="common">Desulfococcus oleovorans</name>
    <dbReference type="NCBI Taxonomy" id="96561"/>
    <lineage>
        <taxon>Bacteria</taxon>
        <taxon>Pseudomonadati</taxon>
        <taxon>Thermodesulfobacteriota</taxon>
        <taxon>Desulfobacteria</taxon>
        <taxon>Desulfobacterales</taxon>
        <taxon>Desulfosudaceae</taxon>
        <taxon>Desulfosudis</taxon>
    </lineage>
</organism>
<name>A8ZX00_DESOH</name>
<evidence type="ECO:0000313" key="1">
    <source>
        <dbReference type="EMBL" id="ABW66856.1"/>
    </source>
</evidence>
<sequence>MVVAIIGILSHMGFVAYTDMMCRSGDVAAISDSRNLMTVATEQFITGSYPDFTHSPGMGHSVGLKSDGTYTFTLSTGVRAQIFGKPAAAGEGYMEAFVYHQRGSSDPTNMYGRRIFYCVVDEKNSTIIGPQF</sequence>
<dbReference type="STRING" id="96561.Dole_1046"/>
<protein>
    <recommendedName>
        <fullName evidence="3">Type II secretion system protein</fullName>
    </recommendedName>
</protein>
<dbReference type="Proteomes" id="UP000008561">
    <property type="component" value="Chromosome"/>
</dbReference>
<gene>
    <name evidence="1" type="ordered locus">Dole_1046</name>
</gene>